<name>A0A4Z2BDL2_9TELE</name>
<keyword evidence="2" id="KW-1185">Reference proteome</keyword>
<evidence type="ECO:0000313" key="1">
    <source>
        <dbReference type="EMBL" id="TNM90373.1"/>
    </source>
</evidence>
<dbReference type="AlphaFoldDB" id="A0A4Z2BDL2"/>
<evidence type="ECO:0000313" key="2">
    <source>
        <dbReference type="Proteomes" id="UP000516260"/>
    </source>
</evidence>
<organism evidence="1 2">
    <name type="scientific">Takifugu bimaculatus</name>
    <dbReference type="NCBI Taxonomy" id="433685"/>
    <lineage>
        <taxon>Eukaryota</taxon>
        <taxon>Metazoa</taxon>
        <taxon>Chordata</taxon>
        <taxon>Craniata</taxon>
        <taxon>Vertebrata</taxon>
        <taxon>Euteleostomi</taxon>
        <taxon>Actinopterygii</taxon>
        <taxon>Neopterygii</taxon>
        <taxon>Teleostei</taxon>
        <taxon>Neoteleostei</taxon>
        <taxon>Acanthomorphata</taxon>
        <taxon>Eupercaria</taxon>
        <taxon>Tetraodontiformes</taxon>
        <taxon>Tetradontoidea</taxon>
        <taxon>Tetraodontidae</taxon>
        <taxon>Takifugu</taxon>
    </lineage>
</organism>
<comment type="caution">
    <text evidence="1">The sequence shown here is derived from an EMBL/GenBank/DDBJ whole genome shotgun (WGS) entry which is preliminary data.</text>
</comment>
<feature type="non-terminal residue" evidence="1">
    <location>
        <position position="68"/>
    </location>
</feature>
<reference evidence="1 2" key="1">
    <citation type="submission" date="2019-04" db="EMBL/GenBank/DDBJ databases">
        <title>The sequence and de novo assembly of Takifugu bimaculatus genome using PacBio and Hi-C technologies.</title>
        <authorList>
            <person name="Xu P."/>
            <person name="Liu B."/>
            <person name="Zhou Z."/>
        </authorList>
    </citation>
    <scope>NUCLEOTIDE SEQUENCE [LARGE SCALE GENOMIC DNA]</scope>
    <source>
        <strain evidence="1">TB-2018</strain>
        <tissue evidence="1">Muscle</tissue>
    </source>
</reference>
<proteinExistence type="predicted"/>
<feature type="non-terminal residue" evidence="1">
    <location>
        <position position="1"/>
    </location>
</feature>
<gene>
    <name evidence="1" type="ORF">fugu_002662</name>
</gene>
<dbReference type="EMBL" id="SWLE01000016">
    <property type="protein sequence ID" value="TNM90373.1"/>
    <property type="molecule type" value="Genomic_DNA"/>
</dbReference>
<sequence>LADRRRAETERRLNLAERGRTHCHAVKDTTPNCHLRFPGRSVPSEAADEQPLDPNRGVALHYAVGVLK</sequence>
<protein>
    <submittedName>
        <fullName evidence="1">Uncharacterized protein</fullName>
    </submittedName>
</protein>
<accession>A0A4Z2BDL2</accession>
<dbReference type="Proteomes" id="UP000516260">
    <property type="component" value="Chromosome 3"/>
</dbReference>